<dbReference type="InterPro" id="IPR038056">
    <property type="entry name" value="YjbR-like_sf"/>
</dbReference>
<keyword evidence="1" id="KW-0238">DNA-binding</keyword>
<protein>
    <submittedName>
        <fullName evidence="1">MmcQ/YjbR family DNA-binding protein</fullName>
    </submittedName>
</protein>
<dbReference type="Pfam" id="PF04237">
    <property type="entry name" value="YjbR"/>
    <property type="match status" value="1"/>
</dbReference>
<accession>A0A4Q2UJ11</accession>
<evidence type="ECO:0000313" key="1">
    <source>
        <dbReference type="EMBL" id="RYC68572.1"/>
    </source>
</evidence>
<gene>
    <name evidence="1" type="ORF">EQG79_19695</name>
</gene>
<dbReference type="RefSeq" id="WP_129603375.1">
    <property type="nucleotide sequence ID" value="NZ_SBLB01000005.1"/>
</dbReference>
<evidence type="ECO:0000313" key="2">
    <source>
        <dbReference type="Proteomes" id="UP000290407"/>
    </source>
</evidence>
<dbReference type="EMBL" id="SBLB01000005">
    <property type="protein sequence ID" value="RYC68572.1"/>
    <property type="molecule type" value="Genomic_DNA"/>
</dbReference>
<name>A0A4Q2UJ11_9BACT</name>
<proteinExistence type="predicted"/>
<dbReference type="Gene3D" id="3.90.1150.30">
    <property type="match status" value="1"/>
</dbReference>
<dbReference type="AlphaFoldDB" id="A0A4Q2UJ11"/>
<dbReference type="InterPro" id="IPR058532">
    <property type="entry name" value="YjbR/MT2646/Rv2570-like"/>
</dbReference>
<dbReference type="SUPFAM" id="SSF142906">
    <property type="entry name" value="YjbR-like"/>
    <property type="match status" value="1"/>
</dbReference>
<reference evidence="1 2" key="1">
    <citation type="submission" date="2019-01" db="EMBL/GenBank/DDBJ databases">
        <title>Spirosoma flava sp. nov., a propanil-degrading bacterium isolated from herbicide-contaminated soil.</title>
        <authorList>
            <person name="Zhang L."/>
            <person name="Jiang J.-D."/>
        </authorList>
    </citation>
    <scope>NUCLEOTIDE SEQUENCE [LARGE SCALE GENOMIC DNA]</scope>
    <source>
        <strain evidence="1 2">TY50</strain>
    </source>
</reference>
<organism evidence="1 2">
    <name type="scientific">Spirosoma sordidisoli</name>
    <dbReference type="NCBI Taxonomy" id="2502893"/>
    <lineage>
        <taxon>Bacteria</taxon>
        <taxon>Pseudomonadati</taxon>
        <taxon>Bacteroidota</taxon>
        <taxon>Cytophagia</taxon>
        <taxon>Cytophagales</taxon>
        <taxon>Cytophagaceae</taxon>
        <taxon>Spirosoma</taxon>
    </lineage>
</organism>
<comment type="caution">
    <text evidence="1">The sequence shown here is derived from an EMBL/GenBank/DDBJ whole genome shotgun (WGS) entry which is preliminary data.</text>
</comment>
<sequence length="119" mass="13555">MVSIERFRQMALSFPEMTEAPHFDKTSFKVVKKVVVTLNQKENRVCLKLSERDQDLFSTFDRTVIYPVPNKWGRQGWTLVSLGKVAEETLLDALSAAYREVAPKRLSALLEPGPDESIL</sequence>
<keyword evidence="2" id="KW-1185">Reference proteome</keyword>
<dbReference type="Proteomes" id="UP000290407">
    <property type="component" value="Unassembled WGS sequence"/>
</dbReference>
<dbReference type="GO" id="GO:0003677">
    <property type="term" value="F:DNA binding"/>
    <property type="evidence" value="ECO:0007669"/>
    <property type="project" value="UniProtKB-KW"/>
</dbReference>